<gene>
    <name evidence="12" type="ORF">SAMN05216362_1033</name>
</gene>
<dbReference type="GO" id="GO:0016020">
    <property type="term" value="C:membrane"/>
    <property type="evidence" value="ECO:0007669"/>
    <property type="project" value="UniProtKB-SubCell"/>
</dbReference>
<dbReference type="Pfam" id="PF25198">
    <property type="entry name" value="Spore_GerAC_N"/>
    <property type="match status" value="1"/>
</dbReference>
<dbReference type="PROSITE" id="PS51257">
    <property type="entry name" value="PROKAR_LIPOPROTEIN"/>
    <property type="match status" value="1"/>
</dbReference>
<dbReference type="GO" id="GO:0009847">
    <property type="term" value="P:spore germination"/>
    <property type="evidence" value="ECO:0007669"/>
    <property type="project" value="InterPro"/>
</dbReference>
<comment type="similarity">
    <text evidence="2">Belongs to the GerABKC lipoprotein family.</text>
</comment>
<evidence type="ECO:0000256" key="7">
    <source>
        <dbReference type="ARBA" id="ARBA00023288"/>
    </source>
</evidence>
<dbReference type="InterPro" id="IPR008844">
    <property type="entry name" value="Spore_GerAC-like"/>
</dbReference>
<keyword evidence="5" id="KW-0472">Membrane</keyword>
<evidence type="ECO:0000256" key="2">
    <source>
        <dbReference type="ARBA" id="ARBA00007886"/>
    </source>
</evidence>
<dbReference type="EMBL" id="FOES01000003">
    <property type="protein sequence ID" value="SEP78242.1"/>
    <property type="molecule type" value="Genomic_DNA"/>
</dbReference>
<evidence type="ECO:0000259" key="11">
    <source>
        <dbReference type="Pfam" id="PF25198"/>
    </source>
</evidence>
<keyword evidence="4 9" id="KW-0732">Signal</keyword>
<keyword evidence="8" id="KW-0175">Coiled coil</keyword>
<dbReference type="STRING" id="571933.SAMN05216362_1033"/>
<dbReference type="Proteomes" id="UP000199427">
    <property type="component" value="Unassembled WGS sequence"/>
</dbReference>
<keyword evidence="6" id="KW-0564">Palmitate</keyword>
<dbReference type="InterPro" id="IPR057336">
    <property type="entry name" value="GerAC_N"/>
</dbReference>
<feature type="domain" description="Spore germination protein N-terminal" evidence="11">
    <location>
        <begin position="25"/>
        <end position="191"/>
    </location>
</feature>
<dbReference type="AlphaFoldDB" id="A0A1H9AN53"/>
<keyword evidence="7" id="KW-0449">Lipoprotein</keyword>
<evidence type="ECO:0000256" key="5">
    <source>
        <dbReference type="ARBA" id="ARBA00023136"/>
    </source>
</evidence>
<proteinExistence type="inferred from homology"/>
<dbReference type="PANTHER" id="PTHR35789:SF1">
    <property type="entry name" value="SPORE GERMINATION PROTEIN B3"/>
    <property type="match status" value="1"/>
</dbReference>
<comment type="subcellular location">
    <subcellularLocation>
        <location evidence="1">Membrane</location>
        <topology evidence="1">Lipid-anchor</topology>
    </subcellularLocation>
</comment>
<protein>
    <submittedName>
        <fullName evidence="12">Spore germination protein</fullName>
    </submittedName>
</protein>
<evidence type="ECO:0000256" key="4">
    <source>
        <dbReference type="ARBA" id="ARBA00022729"/>
    </source>
</evidence>
<dbReference type="Pfam" id="PF05504">
    <property type="entry name" value="Spore_GerAC"/>
    <property type="match status" value="1"/>
</dbReference>
<dbReference type="InterPro" id="IPR046953">
    <property type="entry name" value="Spore_GerAC-like_C"/>
</dbReference>
<evidence type="ECO:0000313" key="13">
    <source>
        <dbReference type="Proteomes" id="UP000199427"/>
    </source>
</evidence>
<evidence type="ECO:0000256" key="1">
    <source>
        <dbReference type="ARBA" id="ARBA00004635"/>
    </source>
</evidence>
<evidence type="ECO:0000313" key="12">
    <source>
        <dbReference type="EMBL" id="SEP78242.1"/>
    </source>
</evidence>
<dbReference type="PANTHER" id="PTHR35789">
    <property type="entry name" value="SPORE GERMINATION PROTEIN B3"/>
    <property type="match status" value="1"/>
</dbReference>
<dbReference type="InterPro" id="IPR038501">
    <property type="entry name" value="Spore_GerAC_C_sf"/>
</dbReference>
<feature type="domain" description="Spore germination GerAC-like C-terminal" evidence="10">
    <location>
        <begin position="200"/>
        <end position="377"/>
    </location>
</feature>
<keyword evidence="3" id="KW-0309">Germination</keyword>
<dbReference type="RefSeq" id="WP_091772418.1">
    <property type="nucleotide sequence ID" value="NZ_FOES01000003.1"/>
</dbReference>
<dbReference type="Gene3D" id="3.30.300.210">
    <property type="entry name" value="Nutrient germinant receptor protein C, domain 3"/>
    <property type="match status" value="1"/>
</dbReference>
<feature type="coiled-coil region" evidence="8">
    <location>
        <begin position="291"/>
        <end position="334"/>
    </location>
</feature>
<feature type="signal peptide" evidence="9">
    <location>
        <begin position="1"/>
        <end position="19"/>
    </location>
</feature>
<accession>A0A1H9AN53</accession>
<evidence type="ECO:0000259" key="10">
    <source>
        <dbReference type="Pfam" id="PF05504"/>
    </source>
</evidence>
<organism evidence="12 13">
    <name type="scientific">Piscibacillus halophilus</name>
    <dbReference type="NCBI Taxonomy" id="571933"/>
    <lineage>
        <taxon>Bacteria</taxon>
        <taxon>Bacillati</taxon>
        <taxon>Bacillota</taxon>
        <taxon>Bacilli</taxon>
        <taxon>Bacillales</taxon>
        <taxon>Bacillaceae</taxon>
        <taxon>Piscibacillus</taxon>
    </lineage>
</organism>
<evidence type="ECO:0000256" key="9">
    <source>
        <dbReference type="SAM" id="SignalP"/>
    </source>
</evidence>
<reference evidence="12 13" key="1">
    <citation type="submission" date="2016-10" db="EMBL/GenBank/DDBJ databases">
        <authorList>
            <person name="de Groot N.N."/>
        </authorList>
    </citation>
    <scope>NUCLEOTIDE SEQUENCE [LARGE SCALE GENOMIC DNA]</scope>
    <source>
        <strain evidence="12 13">DSM 21633</strain>
    </source>
</reference>
<evidence type="ECO:0000256" key="6">
    <source>
        <dbReference type="ARBA" id="ARBA00023139"/>
    </source>
</evidence>
<keyword evidence="13" id="KW-1185">Reference proteome</keyword>
<dbReference type="NCBIfam" id="TIGR02887">
    <property type="entry name" value="spore_ger_x_C"/>
    <property type="match status" value="1"/>
</dbReference>
<feature type="chain" id="PRO_5039035177" evidence="9">
    <location>
        <begin position="20"/>
        <end position="380"/>
    </location>
</feature>
<evidence type="ECO:0000256" key="3">
    <source>
        <dbReference type="ARBA" id="ARBA00022544"/>
    </source>
</evidence>
<name>A0A1H9AN53_9BACI</name>
<sequence length="380" mass="43640">MQKVLKFILINLMSLTLLAGCVEKNVLEQLGIVTAYGFDKANGNDMLQLTTVLFQFNPDITDASQIIYSEGHTFRELKKNANKKSGYKIVSRQLRTILYGPELARGGIFPYIDTLERDAAISDMVYIAVSNQPTQHVLSATNYEQLPNIGTYIQRLIETAIEDEQLNSNTLHEFTRAFFTIGQDPLVPIIENHNDKAQLTGLAIFQDDRYVDELPLDDIFYVLLMTKQLKEGKVELNFPIESFLNYMEGYEKPDSDQVFVVLEKISNKTDVKITDIENLKYRVDINLEGRLVELTERIDLSNREALDLLEKTINKQIETKIEELIEKSKEANADFYGFGKEYKSKKEGKNITKEQWRDMFQDIDVQVNVSTTIRSYGIIE</sequence>
<dbReference type="OrthoDB" id="2592518at2"/>
<evidence type="ECO:0000256" key="8">
    <source>
        <dbReference type="SAM" id="Coils"/>
    </source>
</evidence>